<accession>A0A420FXQ1</accession>
<name>A0A420FXQ1_9SPHI</name>
<gene>
    <name evidence="2" type="ORF">BCY89_27330</name>
</gene>
<dbReference type="InterPro" id="IPR029044">
    <property type="entry name" value="Nucleotide-diphossugar_trans"/>
</dbReference>
<dbReference type="SUPFAM" id="SSF53448">
    <property type="entry name" value="Nucleotide-diphospho-sugar transferases"/>
    <property type="match status" value="1"/>
</dbReference>
<evidence type="ECO:0000313" key="3">
    <source>
        <dbReference type="Proteomes" id="UP000286402"/>
    </source>
</evidence>
<dbReference type="PANTHER" id="PTHR22916:SF3">
    <property type="entry name" value="UDP-GLCNAC:BETAGAL BETA-1,3-N-ACETYLGLUCOSAMINYLTRANSFERASE-LIKE PROTEIN 1"/>
    <property type="match status" value="1"/>
</dbReference>
<dbReference type="EMBL" id="MCAQ01000009">
    <property type="protein sequence ID" value="RKF37705.1"/>
    <property type="molecule type" value="Genomic_DNA"/>
</dbReference>
<dbReference type="InterPro" id="IPR001173">
    <property type="entry name" value="Glyco_trans_2-like"/>
</dbReference>
<evidence type="ECO:0000313" key="2">
    <source>
        <dbReference type="EMBL" id="RKF37705.1"/>
    </source>
</evidence>
<dbReference type="Gene3D" id="3.90.550.10">
    <property type="entry name" value="Spore Coat Polysaccharide Biosynthesis Protein SpsA, Chain A"/>
    <property type="match status" value="1"/>
</dbReference>
<dbReference type="AlphaFoldDB" id="A0A420FXQ1"/>
<comment type="caution">
    <text evidence="2">The sequence shown here is derived from an EMBL/GenBank/DDBJ whole genome shotgun (WGS) entry which is preliminary data.</text>
</comment>
<dbReference type="GO" id="GO:0016758">
    <property type="term" value="F:hexosyltransferase activity"/>
    <property type="evidence" value="ECO:0007669"/>
    <property type="project" value="UniProtKB-ARBA"/>
</dbReference>
<feature type="domain" description="Glycosyltransferase 2-like" evidence="1">
    <location>
        <begin position="14"/>
        <end position="173"/>
    </location>
</feature>
<dbReference type="Pfam" id="PF00535">
    <property type="entry name" value="Glycos_transf_2"/>
    <property type="match status" value="1"/>
</dbReference>
<dbReference type="CDD" id="cd00761">
    <property type="entry name" value="Glyco_tranf_GTA_type"/>
    <property type="match status" value="1"/>
</dbReference>
<keyword evidence="3" id="KW-1185">Reference proteome</keyword>
<dbReference type="Proteomes" id="UP000286402">
    <property type="component" value="Unassembled WGS sequence"/>
</dbReference>
<evidence type="ECO:0000259" key="1">
    <source>
        <dbReference type="Pfam" id="PF00535"/>
    </source>
</evidence>
<dbReference type="PANTHER" id="PTHR22916">
    <property type="entry name" value="GLYCOSYLTRANSFERASE"/>
    <property type="match status" value="1"/>
</dbReference>
<organism evidence="2 3">
    <name type="scientific">Sphingobacterium siyangense</name>
    <dbReference type="NCBI Taxonomy" id="459529"/>
    <lineage>
        <taxon>Bacteria</taxon>
        <taxon>Pseudomonadati</taxon>
        <taxon>Bacteroidota</taxon>
        <taxon>Sphingobacteriia</taxon>
        <taxon>Sphingobacteriales</taxon>
        <taxon>Sphingobacteriaceae</taxon>
        <taxon>Sphingobacterium</taxon>
    </lineage>
</organism>
<reference evidence="2 3" key="1">
    <citation type="submission" date="2016-07" db="EMBL/GenBank/DDBJ databases">
        <title>Genome analysis of Sphingobacterium siyangense T12B17.</title>
        <authorList>
            <person name="Xu D."/>
            <person name="Su Y."/>
            <person name="Zheng S."/>
        </authorList>
    </citation>
    <scope>NUCLEOTIDE SEQUENCE [LARGE SCALE GENOMIC DNA]</scope>
    <source>
        <strain evidence="2 3">T12B17</strain>
    </source>
</reference>
<proteinExistence type="predicted"/>
<protein>
    <recommendedName>
        <fullName evidence="1">Glycosyltransferase 2-like domain-containing protein</fullName>
    </recommendedName>
</protein>
<sequence>MSFNLTLMNNIQTSILIPSYNCEPLLLECIGSILRQEYKRYEIIIIDDYSTDNTMQVIDGIKKITDNIFYFRNPGKKGLIYALNYGISKCRGKYIARMDADDLMVGNRLTEQTLFLENNPDYVAVCSSMQLIDKNGLFLSNKILFEDDSFNIFMLLFCNVFVHGSMTIRKEVLEENPYDEEFMYCEDYELWTRITKVDKIKCLSSIHHLYRIYESSSKTAESMRIQRANVLKLYASILNNYDIDFDKDELLLHFMLFNSSSSLIPKERIISWLDKILYSPNIHKVFGKEFLKTQRDYLHRSLSLTTN</sequence>